<protein>
    <submittedName>
        <fullName evidence="2">Uncharacterized protein</fullName>
    </submittedName>
</protein>
<dbReference type="InterPro" id="IPR036689">
    <property type="entry name" value="ESAT-6-like_sf"/>
</dbReference>
<dbReference type="STRING" id="351607.Acel_0800"/>
<dbReference type="KEGG" id="ace:Acel_0800"/>
<keyword evidence="3" id="KW-1185">Reference proteome</keyword>
<evidence type="ECO:0000256" key="1">
    <source>
        <dbReference type="SAM" id="MobiDB-lite"/>
    </source>
</evidence>
<feature type="region of interest" description="Disordered" evidence="1">
    <location>
        <begin position="46"/>
        <end position="71"/>
    </location>
</feature>
<dbReference type="HOGENOM" id="CLU_1479024_0_0_11"/>
<dbReference type="EMBL" id="CP000481">
    <property type="protein sequence ID" value="ABK52573.1"/>
    <property type="molecule type" value="Genomic_DNA"/>
</dbReference>
<dbReference type="Proteomes" id="UP000008221">
    <property type="component" value="Chromosome"/>
</dbReference>
<gene>
    <name evidence="2" type="ordered locus">Acel_0800</name>
</gene>
<reference evidence="2 3" key="1">
    <citation type="journal article" date="2009" name="Genome Res.">
        <title>Complete genome of the cellulolytic thermophile Acidothermus cellulolyticus 11B provides insights into its ecophysiological and evolutionary adaptations.</title>
        <authorList>
            <person name="Barabote R.D."/>
            <person name="Xie G."/>
            <person name="Leu D.H."/>
            <person name="Normand P."/>
            <person name="Necsulea A."/>
            <person name="Daubin V."/>
            <person name="Medigue C."/>
            <person name="Adney W.S."/>
            <person name="Xu X.C."/>
            <person name="Lapidus A."/>
            <person name="Parales R.E."/>
            <person name="Detter C."/>
            <person name="Pujic P."/>
            <person name="Bruce D."/>
            <person name="Lavire C."/>
            <person name="Challacombe J.F."/>
            <person name="Brettin T.S."/>
            <person name="Berry A.M."/>
        </authorList>
    </citation>
    <scope>NUCLEOTIDE SEQUENCE [LARGE SCALE GENOMIC DNA]</scope>
    <source>
        <strain evidence="3">ATCC 43068 / DSM 8971 / 11B</strain>
    </source>
</reference>
<dbReference type="RefSeq" id="WP_011719636.1">
    <property type="nucleotide sequence ID" value="NC_008578.1"/>
</dbReference>
<evidence type="ECO:0000313" key="3">
    <source>
        <dbReference type="Proteomes" id="UP000008221"/>
    </source>
</evidence>
<sequence>MTITLGVRRRAGGYARGKRTDEPAIHSELVNEPTVRRRCVTVIRKPGDRATDDHTLGNAARAPGGTARGHRTVARAPVSRARELEVKMPGNFAVTPEEVARLARDVAAAGAQVATIRSLAESVTAALGEPHVAAAFERFATGWSRRTGELREEIGALAAMLTQAAEQYTAADDAIARTIEPQ</sequence>
<organism evidence="2 3">
    <name type="scientific">Acidothermus cellulolyticus (strain ATCC 43068 / DSM 8971 / 11B)</name>
    <dbReference type="NCBI Taxonomy" id="351607"/>
    <lineage>
        <taxon>Bacteria</taxon>
        <taxon>Bacillati</taxon>
        <taxon>Actinomycetota</taxon>
        <taxon>Actinomycetes</taxon>
        <taxon>Acidothermales</taxon>
        <taxon>Acidothermaceae</taxon>
        <taxon>Acidothermus</taxon>
    </lineage>
</organism>
<dbReference type="InParanoid" id="A0LT13"/>
<accession>A0LT13</accession>
<evidence type="ECO:0000313" key="2">
    <source>
        <dbReference type="EMBL" id="ABK52573.1"/>
    </source>
</evidence>
<proteinExistence type="predicted"/>
<dbReference type="SUPFAM" id="SSF140453">
    <property type="entry name" value="EsxAB dimer-like"/>
    <property type="match status" value="1"/>
</dbReference>
<dbReference type="AlphaFoldDB" id="A0LT13"/>
<dbReference type="Gene3D" id="1.10.287.1060">
    <property type="entry name" value="ESAT-6-like"/>
    <property type="match status" value="1"/>
</dbReference>
<dbReference type="eggNOG" id="COG4842">
    <property type="taxonomic scope" value="Bacteria"/>
</dbReference>
<feature type="compositionally biased region" description="Basic and acidic residues" evidence="1">
    <location>
        <begin position="46"/>
        <end position="55"/>
    </location>
</feature>
<name>A0LT13_ACIC1</name>